<dbReference type="InterPro" id="IPR008258">
    <property type="entry name" value="Transglycosylase_SLT_dom_1"/>
</dbReference>
<dbReference type="PANTHER" id="PTHR37423">
    <property type="entry name" value="SOLUBLE LYTIC MUREIN TRANSGLYCOSYLASE-RELATED"/>
    <property type="match status" value="1"/>
</dbReference>
<proteinExistence type="inferred from homology"/>
<dbReference type="Pfam" id="PF01464">
    <property type="entry name" value="SLT"/>
    <property type="match status" value="1"/>
</dbReference>
<feature type="region of interest" description="Disordered" evidence="2">
    <location>
        <begin position="22"/>
        <end position="53"/>
    </location>
</feature>
<evidence type="ECO:0000259" key="4">
    <source>
        <dbReference type="Pfam" id="PF01464"/>
    </source>
</evidence>
<evidence type="ECO:0000256" key="2">
    <source>
        <dbReference type="SAM" id="MobiDB-lite"/>
    </source>
</evidence>
<dbReference type="CDD" id="cd13401">
    <property type="entry name" value="Slt70-like"/>
    <property type="match status" value="1"/>
</dbReference>
<keyword evidence="6" id="KW-1185">Reference proteome</keyword>
<accession>A0A3D8ICR5</accession>
<feature type="domain" description="Transglycosylase SLT" evidence="4">
    <location>
        <begin position="428"/>
        <end position="532"/>
    </location>
</feature>
<evidence type="ECO:0000313" key="5">
    <source>
        <dbReference type="EMBL" id="RDU62957.1"/>
    </source>
</evidence>
<dbReference type="GeneID" id="82535611"/>
<reference evidence="5 6" key="1">
    <citation type="submission" date="2018-04" db="EMBL/GenBank/DDBJ databases">
        <title>Novel Campyloabacter and Helicobacter Species and Strains.</title>
        <authorList>
            <person name="Mannion A.J."/>
            <person name="Shen Z."/>
            <person name="Fox J.G."/>
        </authorList>
    </citation>
    <scope>NUCLEOTIDE SEQUENCE [LARGE SCALE GENOMIC DNA]</scope>
    <source>
        <strain evidence="5 6">MIT 99-5101</strain>
    </source>
</reference>
<dbReference type="OrthoDB" id="5525175at2"/>
<feature type="signal peptide" evidence="3">
    <location>
        <begin position="1"/>
        <end position="18"/>
    </location>
</feature>
<name>A0A3D8ICR5_9HELI</name>
<comment type="caution">
    <text evidence="5">The sequence shown here is derived from an EMBL/GenBank/DDBJ whole genome shotgun (WGS) entry which is preliminary data.</text>
</comment>
<protein>
    <submittedName>
        <fullName evidence="5">Lytic murein transglycosylase</fullName>
    </submittedName>
</protein>
<evidence type="ECO:0000256" key="3">
    <source>
        <dbReference type="SAM" id="SignalP"/>
    </source>
</evidence>
<dbReference type="SUPFAM" id="SSF53955">
    <property type="entry name" value="Lysozyme-like"/>
    <property type="match status" value="1"/>
</dbReference>
<sequence length="584" mass="67705">MKNFLFLLIFIGSLFAQNAQEAKQNPKHTSSKQTTTKKEPKSTKATQSKKTNATPTLNQKITLDYLKKQPAGVSRDFYIWLFLQQEITPQEAKEAYNLAIRKNAKLFGLYFKKGSNKTLSRKTICQRMSLEKLLKEDSKCIALALTTKKAESLDKKTLKKLSQNVQSHNQKLAKNLQILAAKDPFAHLITQDAKTFGDFYFAISPSYRNRLDFAISKETLTRLLKEQNATFNRALKSLIIHTNLDNFNRSLTALNSEEILSALDAESAFYLGLNAMRYQKNQQALNFFLHSQRTAKHTFNKNRANFWAYLASGDKKYLQILSDSKMVDVYVLASLEIIQAEPKFTLLYDVPTQQKNASWNFKNPFEWERIRDSFKSIKGKDANSRRRQLLAKVDSEETKAHYIWLARQKDTEYFLMPYKEVFSRFPQDKQALLYALARQESLFIPTAISTSYALGLMQLMPFNVKAIAKELKEEDKVGYFDMFDPAVNVPYAEYFTRPLVREFNHPLFIAYAYNGGPGFTRRLLGKNHLFKKNNPLDPWFSMEMIPYEESRVYGKKVLANYVIYQKKFGKEIKMLDLLQQSLVY</sequence>
<dbReference type="PANTHER" id="PTHR37423:SF2">
    <property type="entry name" value="MEMBRANE-BOUND LYTIC MUREIN TRANSGLYCOSYLASE C"/>
    <property type="match status" value="1"/>
</dbReference>
<feature type="chain" id="PRO_5017788169" evidence="3">
    <location>
        <begin position="19"/>
        <end position="584"/>
    </location>
</feature>
<organism evidence="5 6">
    <name type="scientific">Helicobacter ganmani</name>
    <dbReference type="NCBI Taxonomy" id="60246"/>
    <lineage>
        <taxon>Bacteria</taxon>
        <taxon>Pseudomonadati</taxon>
        <taxon>Campylobacterota</taxon>
        <taxon>Epsilonproteobacteria</taxon>
        <taxon>Campylobacterales</taxon>
        <taxon>Helicobacteraceae</taxon>
        <taxon>Helicobacter</taxon>
    </lineage>
</organism>
<dbReference type="EMBL" id="NXLS01000004">
    <property type="protein sequence ID" value="RDU62957.1"/>
    <property type="molecule type" value="Genomic_DNA"/>
</dbReference>
<dbReference type="AlphaFoldDB" id="A0A3D8ICR5"/>
<dbReference type="Proteomes" id="UP000256650">
    <property type="component" value="Unassembled WGS sequence"/>
</dbReference>
<dbReference type="InterPro" id="IPR023346">
    <property type="entry name" value="Lysozyme-like_dom_sf"/>
</dbReference>
<dbReference type="Gene3D" id="1.10.530.10">
    <property type="match status" value="1"/>
</dbReference>
<evidence type="ECO:0000313" key="6">
    <source>
        <dbReference type="Proteomes" id="UP000256650"/>
    </source>
</evidence>
<keyword evidence="3" id="KW-0732">Signal</keyword>
<dbReference type="RefSeq" id="WP_115551491.1">
    <property type="nucleotide sequence ID" value="NZ_CAPHNE010000027.1"/>
</dbReference>
<evidence type="ECO:0000256" key="1">
    <source>
        <dbReference type="ARBA" id="ARBA00007734"/>
    </source>
</evidence>
<gene>
    <name evidence="5" type="ORF">CQA43_04840</name>
</gene>
<comment type="similarity">
    <text evidence="1">Belongs to the transglycosylase Slt family.</text>
</comment>